<keyword evidence="2" id="KW-1185">Reference proteome</keyword>
<evidence type="ECO:0000313" key="1">
    <source>
        <dbReference type="EMBL" id="TNV78841.1"/>
    </source>
</evidence>
<evidence type="ECO:0000313" key="2">
    <source>
        <dbReference type="Proteomes" id="UP000785679"/>
    </source>
</evidence>
<dbReference type="Proteomes" id="UP000785679">
    <property type="component" value="Unassembled WGS sequence"/>
</dbReference>
<comment type="caution">
    <text evidence="1">The sequence shown here is derived from an EMBL/GenBank/DDBJ whole genome shotgun (WGS) entry which is preliminary data.</text>
</comment>
<sequence>MSINQPINNPTHLRNITLEEQFASKFIEEDVPSRPLYSNNLANREIRADTPPKEQDVIYYESVTQKPKVDHSLKGQSIAAFQQNLRVQDPISIEKANPYANLGPEFLAQPGSMVYLGEDQLEAKLASLHANHDLIREIMYQNHPEEEFARHFKKQYQSSPLLVAFKQQGGGSAVNTSRSPNLAKFQVLTTAASMMRSGQGSGGSQILQTLKDKEEYNSYNVRRGSHYIDDDENPKFKHNQFYVPKIDSIDEQIQRQNIQVNGRKLLPQDYQGGYIENEMFNLNHYDITRNVFR</sequence>
<dbReference type="AlphaFoldDB" id="A0A8J8NP13"/>
<proteinExistence type="predicted"/>
<organism evidence="1 2">
    <name type="scientific">Halteria grandinella</name>
    <dbReference type="NCBI Taxonomy" id="5974"/>
    <lineage>
        <taxon>Eukaryota</taxon>
        <taxon>Sar</taxon>
        <taxon>Alveolata</taxon>
        <taxon>Ciliophora</taxon>
        <taxon>Intramacronucleata</taxon>
        <taxon>Spirotrichea</taxon>
        <taxon>Stichotrichia</taxon>
        <taxon>Sporadotrichida</taxon>
        <taxon>Halteriidae</taxon>
        <taxon>Halteria</taxon>
    </lineage>
</organism>
<gene>
    <name evidence="1" type="ORF">FGO68_gene2920</name>
</gene>
<protein>
    <submittedName>
        <fullName evidence="1">Uncharacterized protein</fullName>
    </submittedName>
</protein>
<accession>A0A8J8NP13</accession>
<name>A0A8J8NP13_HALGN</name>
<reference evidence="1" key="1">
    <citation type="submission" date="2019-06" db="EMBL/GenBank/DDBJ databases">
        <authorList>
            <person name="Zheng W."/>
        </authorList>
    </citation>
    <scope>NUCLEOTIDE SEQUENCE</scope>
    <source>
        <strain evidence="1">QDHG01</strain>
    </source>
</reference>
<dbReference type="EMBL" id="RRYP01009762">
    <property type="protein sequence ID" value="TNV78841.1"/>
    <property type="molecule type" value="Genomic_DNA"/>
</dbReference>